<feature type="domain" description="FtsK" evidence="7">
    <location>
        <begin position="646"/>
        <end position="842"/>
    </location>
</feature>
<dbReference type="PANTHER" id="PTHR22683">
    <property type="entry name" value="SPORULATION PROTEIN RELATED"/>
    <property type="match status" value="1"/>
</dbReference>
<keyword evidence="5" id="KW-0472">Membrane</keyword>
<dbReference type="PROSITE" id="PS50006">
    <property type="entry name" value="FHA_DOMAIN"/>
    <property type="match status" value="1"/>
</dbReference>
<dbReference type="SUPFAM" id="SSF52540">
    <property type="entry name" value="P-loop containing nucleoside triphosphate hydrolases"/>
    <property type="match status" value="1"/>
</dbReference>
<dbReference type="Gene3D" id="2.60.200.20">
    <property type="match status" value="1"/>
</dbReference>
<evidence type="ECO:0000313" key="8">
    <source>
        <dbReference type="EMBL" id="BBK21298.1"/>
    </source>
</evidence>
<evidence type="ECO:0000313" key="9">
    <source>
        <dbReference type="Proteomes" id="UP000464754"/>
    </source>
</evidence>
<evidence type="ECO:0000256" key="5">
    <source>
        <dbReference type="SAM" id="Phobius"/>
    </source>
</evidence>
<keyword evidence="5" id="KW-1133">Transmembrane helix</keyword>
<dbReference type="GO" id="GO:0005524">
    <property type="term" value="F:ATP binding"/>
    <property type="evidence" value="ECO:0007669"/>
    <property type="project" value="UniProtKB-UniRule"/>
</dbReference>
<dbReference type="InterPro" id="IPR002543">
    <property type="entry name" value="FtsK_dom"/>
</dbReference>
<dbReference type="PROSITE" id="PS50901">
    <property type="entry name" value="FTSK"/>
    <property type="match status" value="1"/>
</dbReference>
<dbReference type="PROSITE" id="PS50889">
    <property type="entry name" value="S4"/>
    <property type="match status" value="1"/>
</dbReference>
<dbReference type="RefSeq" id="WP_163051296.1">
    <property type="nucleotide sequence ID" value="NZ_AP019695.1"/>
</dbReference>
<gene>
    <name evidence="8" type="ORF">Aargi30884_02010</name>
</gene>
<protein>
    <submittedName>
        <fullName evidence="8">Type VII secretion protein EssC</fullName>
    </submittedName>
</protein>
<evidence type="ECO:0000259" key="6">
    <source>
        <dbReference type="PROSITE" id="PS50006"/>
    </source>
</evidence>
<feature type="transmembrane region" description="Helical" evidence="5">
    <location>
        <begin position="278"/>
        <end position="299"/>
    </location>
</feature>
<dbReference type="SMART" id="SM00240">
    <property type="entry name" value="FHA"/>
    <property type="match status" value="1"/>
</dbReference>
<keyword evidence="3" id="KW-0694">RNA-binding</keyword>
<dbReference type="Proteomes" id="UP000464754">
    <property type="component" value="Chromosome"/>
</dbReference>
<keyword evidence="1 4" id="KW-0547">Nucleotide-binding</keyword>
<dbReference type="CDD" id="cd00060">
    <property type="entry name" value="FHA"/>
    <property type="match status" value="1"/>
</dbReference>
<keyword evidence="2 4" id="KW-0067">ATP-binding</keyword>
<sequence length="1364" mass="161305">MKNEKLIQISAYSETCVDSYILSDKQSCYWLFRTIEMSKEPFVEVYKSKGKWCIRENNTYHLLSKENKYLEIKKVNYIQSASSLVLLYMEELEKSTFISQKIPDKKSFLLGRDDACDICINHPFVSKIHIRFEKQEQDLYLFDEESKNGVYVNNKRVKEKKLQDGDSIQIPGIQMLYVHSYFFISENIDTFIHMKKKEHQYVQRKGIPGFPAVIYTKEKIKPVFAEREISLELIHISTKEEMPFWYTLGPSFTMGSASLLSAVFMLQQAISQKSSLQQIIPSVTMAVSMMLTTMFWPLISKYYEKIRFKKQYNSLLNDYRRYLKVKNNEVYKYIQEKQCYERNKIEDFITVKKYIETRSPCLWNRKKENDDFLYLHCGWKLKKIKAPISDKQEVFDLQKNEVKEEYLKFVNSSYEIKYPFLVDLKKYTIGVYGEKALYYGNMFILYIAALHSKKDVTILLVGEQEYLWKSKAKWISQVEENNIRHVYSDEKDIQKLLVYLKQKRSENRFYIIVLLNISKKLTQQILNSVYLMKNVKYIQCCKEKEMLSDSVDFIFSTEDKNVFYKENKKQENILFEVEKKESTENLFRKLMLLQEFEEDKKDIYESFGVLSLYSCTCLNQLNILERWKESQSEDSLRVPIGIDEFNEYIWLDAHENAHGPHGLFAGTTGSGKSECILTYILSLSIQFSYEDVCFVIIDYKGGMMANALQGLPHVSCIMTNLCEDERRRMHLSLQSEVNRRQQIFANDSLGSMDIYKYQKLVHEQKRKEPIPHMFIVIDEFAQLKQQYPDFLDFLKQIARIGRSLGIHLLLATQKPFGVVDEEIWSNSHFHLCLKVQDRQDSMDMLKNDDAVYLKNPGEFYLQVGNNEVYVKGKSAWTQQPYIDEKTKNDKEDKVLRIFNQQKELLKEVKPKTYREHTELQMIVFYLKKIAKGKCAKQLFFPNLKPDLERIKSSLQNCWNMGMVDDISKQSQYPWILDISQFHHLLLIDSKEKASFLNVFLQENENLYQDNPVYVYILAVHPGSKESLLQYPSVQEAISVEESEKIKHFLSYLKNRIRKRKKNEEEKNDIVIVLQEFEYFKETFPELMEDILFLLREGEKTNIHFFVFGSDLQMIPYLLFPYFDLRIIGELREESSYITLLGNENLERPLHQKGSYVCDDGRQVKIVQLHKEIRVSYKKHKKQWSLPSISKVIPFPKTRKGYLFIGIDKQSMEEYQVSFEKEKFIVFLTNTTFLNGFVKGIKRQLQDHCAAYIENKKETKSSFCIWDKENVSLLLDNEEGVISLLEQNDVNHVFFLDMSCYQQMKELDVFMDRMEEGLMVWVGRGLADASYMLGMQGIAYEEKRRNAVILNRKHTLLQIAQEIDI</sequence>
<dbReference type="GO" id="GO:0003723">
    <property type="term" value="F:RNA binding"/>
    <property type="evidence" value="ECO:0007669"/>
    <property type="project" value="UniProtKB-KW"/>
</dbReference>
<evidence type="ECO:0000256" key="1">
    <source>
        <dbReference type="ARBA" id="ARBA00022741"/>
    </source>
</evidence>
<dbReference type="Gene3D" id="3.40.50.300">
    <property type="entry name" value="P-loop containing nucleotide triphosphate hydrolases"/>
    <property type="match status" value="2"/>
</dbReference>
<dbReference type="InterPro" id="IPR027417">
    <property type="entry name" value="P-loop_NTPase"/>
</dbReference>
<feature type="transmembrane region" description="Helical" evidence="5">
    <location>
        <begin position="244"/>
        <end position="266"/>
    </location>
</feature>
<evidence type="ECO:0000256" key="2">
    <source>
        <dbReference type="ARBA" id="ARBA00022840"/>
    </source>
</evidence>
<evidence type="ECO:0000256" key="3">
    <source>
        <dbReference type="PROSITE-ProRule" id="PRU00182"/>
    </source>
</evidence>
<evidence type="ECO:0000259" key="7">
    <source>
        <dbReference type="PROSITE" id="PS50901"/>
    </source>
</evidence>
<dbReference type="KEGG" id="aarg:Aargi30884_02010"/>
<dbReference type="InterPro" id="IPR008984">
    <property type="entry name" value="SMAD_FHA_dom_sf"/>
</dbReference>
<dbReference type="InterPro" id="IPR000253">
    <property type="entry name" value="FHA_dom"/>
</dbReference>
<feature type="binding site" evidence="4">
    <location>
        <begin position="666"/>
        <end position="673"/>
    </location>
    <ligand>
        <name>ATP</name>
        <dbReference type="ChEBI" id="CHEBI:30616"/>
    </ligand>
</feature>
<dbReference type="PANTHER" id="PTHR22683:SF1">
    <property type="entry name" value="TYPE VII SECRETION SYSTEM PROTEIN ESSC"/>
    <property type="match status" value="1"/>
</dbReference>
<name>A0A6N4TED5_9FIRM</name>
<dbReference type="InterPro" id="IPR050206">
    <property type="entry name" value="FtsK/SpoIIIE/SftA"/>
</dbReference>
<dbReference type="Pfam" id="PF00498">
    <property type="entry name" value="FHA"/>
    <property type="match status" value="1"/>
</dbReference>
<organism evidence="8 9">
    <name type="scientific">Amedibacterium intestinale</name>
    <dbReference type="NCBI Taxonomy" id="2583452"/>
    <lineage>
        <taxon>Bacteria</taxon>
        <taxon>Bacillati</taxon>
        <taxon>Bacillota</taxon>
        <taxon>Erysipelotrichia</taxon>
        <taxon>Erysipelotrichales</taxon>
        <taxon>Erysipelotrichaceae</taxon>
        <taxon>Amedibacterium</taxon>
    </lineage>
</organism>
<proteinExistence type="predicted"/>
<dbReference type="Pfam" id="PF01580">
    <property type="entry name" value="FtsK_SpoIIIE"/>
    <property type="match status" value="1"/>
</dbReference>
<dbReference type="SUPFAM" id="SSF49879">
    <property type="entry name" value="SMAD/FHA domain"/>
    <property type="match status" value="1"/>
</dbReference>
<keyword evidence="9" id="KW-1185">Reference proteome</keyword>
<dbReference type="EMBL" id="AP019695">
    <property type="protein sequence ID" value="BBK21298.1"/>
    <property type="molecule type" value="Genomic_DNA"/>
</dbReference>
<dbReference type="GO" id="GO:0003677">
    <property type="term" value="F:DNA binding"/>
    <property type="evidence" value="ECO:0007669"/>
    <property type="project" value="InterPro"/>
</dbReference>
<feature type="domain" description="FHA" evidence="6">
    <location>
        <begin position="108"/>
        <end position="157"/>
    </location>
</feature>
<keyword evidence="5" id="KW-0812">Transmembrane</keyword>
<evidence type="ECO:0000256" key="4">
    <source>
        <dbReference type="PROSITE-ProRule" id="PRU00289"/>
    </source>
</evidence>
<accession>A0A6N4TED5</accession>
<reference evidence="9" key="1">
    <citation type="submission" date="2019-05" db="EMBL/GenBank/DDBJ databases">
        <title>Complete genome sequencing of Absiella argi strain JCM 30884.</title>
        <authorList>
            <person name="Sakamoto M."/>
            <person name="Murakami T."/>
            <person name="Mori H."/>
        </authorList>
    </citation>
    <scope>NUCLEOTIDE SEQUENCE [LARGE SCALE GENOMIC DNA]</scope>
    <source>
        <strain evidence="9">JCM 30884</strain>
    </source>
</reference>
<dbReference type="CDD" id="cd01127">
    <property type="entry name" value="TrwB_TraG_TraD_VirD4"/>
    <property type="match status" value="1"/>
</dbReference>